<evidence type="ECO:0000256" key="1">
    <source>
        <dbReference type="SAM" id="SignalP"/>
    </source>
</evidence>
<dbReference type="CDD" id="cd01149">
    <property type="entry name" value="HutB"/>
    <property type="match status" value="1"/>
</dbReference>
<accession>A0A443J555</accession>
<feature type="signal peptide" evidence="1">
    <location>
        <begin position="1"/>
        <end position="19"/>
    </location>
</feature>
<evidence type="ECO:0000313" key="3">
    <source>
        <dbReference type="EMBL" id="RWR15587.1"/>
    </source>
</evidence>
<organism evidence="3 4">
    <name type="scientific">Paenirhodobacter populi</name>
    <dbReference type="NCBI Taxonomy" id="2306993"/>
    <lineage>
        <taxon>Bacteria</taxon>
        <taxon>Pseudomonadati</taxon>
        <taxon>Pseudomonadota</taxon>
        <taxon>Alphaproteobacteria</taxon>
        <taxon>Rhodobacterales</taxon>
        <taxon>Rhodobacter group</taxon>
        <taxon>Paenirhodobacter</taxon>
    </lineage>
</organism>
<protein>
    <submittedName>
        <fullName evidence="3">Hemin ABC transporter substrate-binding protein</fullName>
    </submittedName>
</protein>
<dbReference type="SUPFAM" id="SSF53807">
    <property type="entry name" value="Helical backbone' metal receptor"/>
    <property type="match status" value="1"/>
</dbReference>
<dbReference type="PANTHER" id="PTHR30535">
    <property type="entry name" value="VITAMIN B12-BINDING PROTEIN"/>
    <property type="match status" value="1"/>
</dbReference>
<dbReference type="EMBL" id="SAUW01000001">
    <property type="protein sequence ID" value="RWR15587.1"/>
    <property type="molecule type" value="Genomic_DNA"/>
</dbReference>
<sequence>MNRLLLSALLMLMPLAAHAQDRVLPLGGTVTEIIYQLGEQQRLIGRDTTSTWPAEATALPDVGYVRALSPEGVLSVSPDLILMEEGAGPAETIEALRGAGVRMVTVPDDYTPEGVAQKVRVVADALGVPDKGADLAARIEADIAAARARVAEDHGPKPRVLFVLANSGGRLTGGGAQTAAASIIELAGGENAVTGFTGYKTLSDEAIATAAPDIILMMDRGDGSDDTAGLLAHPALAHTPAGEKGAVVRLPGLLLLGFGPRTGAAIDMLHSALAAHRAP</sequence>
<keyword evidence="4" id="KW-1185">Reference proteome</keyword>
<name>A0A443J555_9RHOB</name>
<evidence type="ECO:0000259" key="2">
    <source>
        <dbReference type="PROSITE" id="PS50983"/>
    </source>
</evidence>
<keyword evidence="1" id="KW-0732">Signal</keyword>
<dbReference type="InterPro" id="IPR050902">
    <property type="entry name" value="ABC_Transporter_SBP"/>
</dbReference>
<reference evidence="3 4" key="1">
    <citation type="submission" date="2019-01" db="EMBL/GenBank/DDBJ databases">
        <title>Sinorhodobacter populi sp. nov. isolated from the symptomatic bark tissue of Populus euramericana canker.</title>
        <authorList>
            <person name="Xu G."/>
        </authorList>
    </citation>
    <scope>NUCLEOTIDE SEQUENCE [LARGE SCALE GENOMIC DNA]</scope>
    <source>
        <strain evidence="3 4">2D-5</strain>
    </source>
</reference>
<dbReference type="Proteomes" id="UP000285710">
    <property type="component" value="Unassembled WGS sequence"/>
</dbReference>
<dbReference type="AlphaFoldDB" id="A0A443J555"/>
<dbReference type="Gene3D" id="3.40.50.1980">
    <property type="entry name" value="Nitrogenase molybdenum iron protein domain"/>
    <property type="match status" value="2"/>
</dbReference>
<reference evidence="3 4" key="2">
    <citation type="submission" date="2019-01" db="EMBL/GenBank/DDBJ databases">
        <authorList>
            <person name="Li Y."/>
        </authorList>
    </citation>
    <scope>NUCLEOTIDE SEQUENCE [LARGE SCALE GENOMIC DNA]</scope>
    <source>
        <strain evidence="3 4">2D-5</strain>
    </source>
</reference>
<dbReference type="PROSITE" id="PS50983">
    <property type="entry name" value="FE_B12_PBP"/>
    <property type="match status" value="1"/>
</dbReference>
<dbReference type="InterPro" id="IPR002491">
    <property type="entry name" value="ABC_transptr_periplasmic_BD"/>
</dbReference>
<feature type="domain" description="Fe/B12 periplasmic-binding" evidence="2">
    <location>
        <begin position="22"/>
        <end position="279"/>
    </location>
</feature>
<evidence type="ECO:0000313" key="4">
    <source>
        <dbReference type="Proteomes" id="UP000285710"/>
    </source>
</evidence>
<dbReference type="Pfam" id="PF01497">
    <property type="entry name" value="Peripla_BP_2"/>
    <property type="match status" value="1"/>
</dbReference>
<comment type="caution">
    <text evidence="3">The sequence shown here is derived from an EMBL/GenBank/DDBJ whole genome shotgun (WGS) entry which is preliminary data.</text>
</comment>
<dbReference type="PANTHER" id="PTHR30535:SF4">
    <property type="entry name" value="HEMIN-BINDING PERIPLASMIC PROTEIN HMUT"/>
    <property type="match status" value="1"/>
</dbReference>
<dbReference type="RefSeq" id="WP_128268594.1">
    <property type="nucleotide sequence ID" value="NZ_SAUW01000001.1"/>
</dbReference>
<proteinExistence type="predicted"/>
<gene>
    <name evidence="3" type="ORF">D2T33_01565</name>
</gene>
<feature type="chain" id="PRO_5019334214" evidence="1">
    <location>
        <begin position="20"/>
        <end position="279"/>
    </location>
</feature>